<feature type="transmembrane region" description="Helical" evidence="5">
    <location>
        <begin position="30"/>
        <end position="52"/>
    </location>
</feature>
<evidence type="ECO:0000256" key="4">
    <source>
        <dbReference type="ARBA" id="ARBA00023136"/>
    </source>
</evidence>
<evidence type="ECO:0000313" key="6">
    <source>
        <dbReference type="EMBL" id="QPK83399.1"/>
    </source>
</evidence>
<dbReference type="Pfam" id="PF02674">
    <property type="entry name" value="Colicin_V"/>
    <property type="match status" value="1"/>
</dbReference>
<evidence type="ECO:0000256" key="2">
    <source>
        <dbReference type="ARBA" id="ARBA00022692"/>
    </source>
</evidence>
<dbReference type="RefSeq" id="WP_165002878.1">
    <property type="nucleotide sequence ID" value="NZ_CP064955.1"/>
</dbReference>
<evidence type="ECO:0000256" key="3">
    <source>
        <dbReference type="ARBA" id="ARBA00022989"/>
    </source>
</evidence>
<dbReference type="Proteomes" id="UP000594586">
    <property type="component" value="Chromosome"/>
</dbReference>
<proteinExistence type="predicted"/>
<dbReference type="Pfam" id="PF13365">
    <property type="entry name" value="Trypsin_2"/>
    <property type="match status" value="1"/>
</dbReference>
<feature type="transmembrane region" description="Helical" evidence="5">
    <location>
        <begin position="64"/>
        <end position="86"/>
    </location>
</feature>
<dbReference type="GO" id="GO:0008233">
    <property type="term" value="F:peptidase activity"/>
    <property type="evidence" value="ECO:0007669"/>
    <property type="project" value="UniProtKB-KW"/>
</dbReference>
<reference evidence="6 7" key="1">
    <citation type="submission" date="2020-11" db="EMBL/GenBank/DDBJ databases">
        <title>Corynebacterium sp. MC1420.</title>
        <authorList>
            <person name="Zhou J."/>
        </authorList>
    </citation>
    <scope>NUCLEOTIDE SEQUENCE [LARGE SCALE GENOMIC DNA]</scope>
    <source>
        <strain evidence="6 7">MC1420</strain>
    </source>
</reference>
<dbReference type="EMBL" id="CP064955">
    <property type="protein sequence ID" value="QPK83399.1"/>
    <property type="molecule type" value="Genomic_DNA"/>
</dbReference>
<dbReference type="InterPro" id="IPR003825">
    <property type="entry name" value="Colicin-V_CvpA"/>
</dbReference>
<comment type="subcellular location">
    <subcellularLocation>
        <location evidence="1">Membrane</location>
        <topology evidence="1">Multi-pass membrane protein</topology>
    </subcellularLocation>
</comment>
<sequence length="397" mass="40955">MDAAFIVDSALVVIIAASFISGWRQGALSAIFSMVGVVAGLIVGLAIAPLLVNLADTRALKLVILLSVVVLFVGMGNLVGLTVGTRVRDRARFRSTQILDSVAGSVFQAAAVAVVVWFISIPLASTVPGRVGDGIRQSAVLGAINSAAPAGMEQLPARLAALLDESGLPPLVSPFAPPVGQQVDAPDPAAVDADVTARLRPSVVHVMGDAESCSRRLMGSGFVAAEDYVVTNAHVVAGTDTVNLDTVLGVKSAEVVYYNPDVDIAVLRSEKLGLDAIPLARNELASGDNAVVMGFPRSGPFEASPARIRSRINIAGPDIYATGRVEREAYTLRGNIRQGNSGGPLITPKGEVAGMIFGASVDSSDTGYALTLEQVLDEVGPITSHTAPVDTRACVAG</sequence>
<keyword evidence="6" id="KW-0378">Hydrolase</keyword>
<keyword evidence="2 5" id="KW-0812">Transmembrane</keyword>
<accession>A0A7T0KMV8</accession>
<keyword evidence="3 5" id="KW-1133">Transmembrane helix</keyword>
<keyword evidence="7" id="KW-1185">Reference proteome</keyword>
<evidence type="ECO:0000256" key="1">
    <source>
        <dbReference type="ARBA" id="ARBA00004141"/>
    </source>
</evidence>
<keyword evidence="6" id="KW-0645">Protease</keyword>
<dbReference type="AlphaFoldDB" id="A0A7T0KMV8"/>
<dbReference type="KEGG" id="cqn:G7Y29_00795"/>
<dbReference type="InterPro" id="IPR009003">
    <property type="entry name" value="Peptidase_S1_PA"/>
</dbReference>
<feature type="transmembrane region" description="Helical" evidence="5">
    <location>
        <begin position="98"/>
        <end position="119"/>
    </location>
</feature>
<dbReference type="GO" id="GO:0006508">
    <property type="term" value="P:proteolysis"/>
    <property type="evidence" value="ECO:0007669"/>
    <property type="project" value="UniProtKB-KW"/>
</dbReference>
<dbReference type="NCBIfam" id="NF033740">
    <property type="entry name" value="MarP_fam_protase"/>
    <property type="match status" value="1"/>
</dbReference>
<evidence type="ECO:0000313" key="7">
    <source>
        <dbReference type="Proteomes" id="UP000594586"/>
    </source>
</evidence>
<keyword evidence="4 5" id="KW-0472">Membrane</keyword>
<name>A0A7T0KMV8_9CORY</name>
<dbReference type="GO" id="GO:0016020">
    <property type="term" value="C:membrane"/>
    <property type="evidence" value="ECO:0007669"/>
    <property type="project" value="UniProtKB-SubCell"/>
</dbReference>
<dbReference type="PANTHER" id="PTHR43019:SF23">
    <property type="entry name" value="PROTEASE DO-LIKE 5, CHLOROPLASTIC"/>
    <property type="match status" value="1"/>
</dbReference>
<dbReference type="GO" id="GO:0009403">
    <property type="term" value="P:toxin biosynthetic process"/>
    <property type="evidence" value="ECO:0007669"/>
    <property type="project" value="InterPro"/>
</dbReference>
<dbReference type="PANTHER" id="PTHR43019">
    <property type="entry name" value="SERINE ENDOPROTEASE DEGS"/>
    <property type="match status" value="1"/>
</dbReference>
<dbReference type="InterPro" id="IPR047680">
    <property type="entry name" value="MarP-like"/>
</dbReference>
<feature type="transmembrane region" description="Helical" evidence="5">
    <location>
        <begin position="6"/>
        <end position="23"/>
    </location>
</feature>
<organism evidence="6 7">
    <name type="scientific">Corynebacterium qintianiae</name>
    <dbReference type="NCBI Taxonomy" id="2709392"/>
    <lineage>
        <taxon>Bacteria</taxon>
        <taxon>Bacillati</taxon>
        <taxon>Actinomycetota</taxon>
        <taxon>Actinomycetes</taxon>
        <taxon>Mycobacteriales</taxon>
        <taxon>Corynebacteriaceae</taxon>
        <taxon>Corynebacterium</taxon>
    </lineage>
</organism>
<dbReference type="Gene3D" id="2.40.10.10">
    <property type="entry name" value="Trypsin-like serine proteases"/>
    <property type="match status" value="2"/>
</dbReference>
<gene>
    <name evidence="6" type="ORF">G7Y29_00795</name>
</gene>
<dbReference type="SUPFAM" id="SSF50494">
    <property type="entry name" value="Trypsin-like serine proteases"/>
    <property type="match status" value="1"/>
</dbReference>
<protein>
    <submittedName>
        <fullName evidence="6">MarP family serine protease</fullName>
    </submittedName>
</protein>
<evidence type="ECO:0000256" key="5">
    <source>
        <dbReference type="SAM" id="Phobius"/>
    </source>
</evidence>
<dbReference type="InterPro" id="IPR043504">
    <property type="entry name" value="Peptidase_S1_PA_chymotrypsin"/>
</dbReference>